<accession>A0A418SD11</accession>
<keyword evidence="1" id="KW-0805">Transcription regulation</keyword>
<dbReference type="KEGG" id="palw:PSAL_036890"/>
<dbReference type="CDD" id="cd00090">
    <property type="entry name" value="HTH_ARSR"/>
    <property type="match status" value="1"/>
</dbReference>
<proteinExistence type="predicted"/>
<dbReference type="AlphaFoldDB" id="A0A418SD11"/>
<dbReference type="GO" id="GO:0003700">
    <property type="term" value="F:DNA-binding transcription factor activity"/>
    <property type="evidence" value="ECO:0007669"/>
    <property type="project" value="InterPro"/>
</dbReference>
<dbReference type="PANTHER" id="PTHR43132">
    <property type="entry name" value="ARSENICAL RESISTANCE OPERON REPRESSOR ARSR-RELATED"/>
    <property type="match status" value="1"/>
</dbReference>
<keyword evidence="2" id="KW-0238">DNA-binding</keyword>
<dbReference type="SMART" id="SM00418">
    <property type="entry name" value="HTH_ARSR"/>
    <property type="match status" value="1"/>
</dbReference>
<evidence type="ECO:0000256" key="1">
    <source>
        <dbReference type="ARBA" id="ARBA00023015"/>
    </source>
</evidence>
<organism evidence="4 5">
    <name type="scientific">Pseudooceanicola algae</name>
    <dbReference type="NCBI Taxonomy" id="1537215"/>
    <lineage>
        <taxon>Bacteria</taxon>
        <taxon>Pseudomonadati</taxon>
        <taxon>Pseudomonadota</taxon>
        <taxon>Alphaproteobacteria</taxon>
        <taxon>Rhodobacterales</taxon>
        <taxon>Paracoccaceae</taxon>
        <taxon>Pseudooceanicola</taxon>
    </lineage>
</organism>
<dbReference type="Pfam" id="PF12840">
    <property type="entry name" value="HTH_20"/>
    <property type="match status" value="1"/>
</dbReference>
<name>A0A418SD11_9RHOB</name>
<dbReference type="Proteomes" id="UP000283786">
    <property type="component" value="Plasmid p202"/>
</dbReference>
<dbReference type="SUPFAM" id="SSF46785">
    <property type="entry name" value="Winged helix' DNA-binding domain"/>
    <property type="match status" value="1"/>
</dbReference>
<dbReference type="InterPro" id="IPR051011">
    <property type="entry name" value="Metal_resp_trans_reg"/>
</dbReference>
<evidence type="ECO:0000256" key="2">
    <source>
        <dbReference type="ARBA" id="ARBA00023125"/>
    </source>
</evidence>
<dbReference type="GO" id="GO:0003677">
    <property type="term" value="F:DNA binding"/>
    <property type="evidence" value="ECO:0007669"/>
    <property type="project" value="UniProtKB-KW"/>
</dbReference>
<dbReference type="OrthoDB" id="9804742at2"/>
<gene>
    <name evidence="4" type="ORF">PSAL_036890</name>
</gene>
<keyword evidence="5" id="KW-1185">Reference proteome</keyword>
<sequence length="112" mass="12072">MDVELAAQQLEALGNITRLRIYRALVRAGPSGLPVARVQAQLELPASTLSHHLHKLVSQGLVRQERSGTTLNCHTEYPAMIALLGYLADECCADDPEAGDLDTGIRPSKDPA</sequence>
<dbReference type="InterPro" id="IPR001845">
    <property type="entry name" value="HTH_ArsR_DNA-bd_dom"/>
</dbReference>
<dbReference type="EMBL" id="CP060437">
    <property type="protein sequence ID" value="QPM92425.1"/>
    <property type="molecule type" value="Genomic_DNA"/>
</dbReference>
<reference evidence="4 5" key="1">
    <citation type="submission" date="2020-08" db="EMBL/GenBank/DDBJ databases">
        <title>Genome sequence of Rhodobacteraceae bacterium Lw-13e.</title>
        <authorList>
            <person name="Poehlein A."/>
            <person name="Wolter L."/>
            <person name="Daniel R."/>
            <person name="Brinkhoff T."/>
        </authorList>
    </citation>
    <scope>NUCLEOTIDE SEQUENCE [LARGE SCALE GENOMIC DNA]</scope>
    <source>
        <strain evidence="4 5">Lw-13e</strain>
        <plasmid evidence="4 5">p202</plasmid>
    </source>
</reference>
<evidence type="ECO:0000256" key="3">
    <source>
        <dbReference type="ARBA" id="ARBA00023163"/>
    </source>
</evidence>
<dbReference type="PANTHER" id="PTHR43132:SF2">
    <property type="entry name" value="ARSENICAL RESISTANCE OPERON REPRESSOR ARSR-RELATED"/>
    <property type="match status" value="1"/>
</dbReference>
<dbReference type="InterPro" id="IPR036390">
    <property type="entry name" value="WH_DNA-bd_sf"/>
</dbReference>
<dbReference type="InterPro" id="IPR036388">
    <property type="entry name" value="WH-like_DNA-bd_sf"/>
</dbReference>
<dbReference type="InterPro" id="IPR011991">
    <property type="entry name" value="ArsR-like_HTH"/>
</dbReference>
<evidence type="ECO:0000313" key="4">
    <source>
        <dbReference type="EMBL" id="QPM92425.1"/>
    </source>
</evidence>
<geneLocation type="plasmid" evidence="4 5">
    <name>p202</name>
</geneLocation>
<keyword evidence="3" id="KW-0804">Transcription</keyword>
<dbReference type="PROSITE" id="PS50987">
    <property type="entry name" value="HTH_ARSR_2"/>
    <property type="match status" value="1"/>
</dbReference>
<dbReference type="RefSeq" id="WP_119840406.1">
    <property type="nucleotide sequence ID" value="NZ_CP060437.1"/>
</dbReference>
<evidence type="ECO:0000313" key="5">
    <source>
        <dbReference type="Proteomes" id="UP000283786"/>
    </source>
</evidence>
<keyword evidence="4" id="KW-0614">Plasmid</keyword>
<dbReference type="Gene3D" id="1.10.10.10">
    <property type="entry name" value="Winged helix-like DNA-binding domain superfamily/Winged helix DNA-binding domain"/>
    <property type="match status" value="1"/>
</dbReference>
<dbReference type="PRINTS" id="PR00778">
    <property type="entry name" value="HTHARSR"/>
</dbReference>
<protein>
    <submittedName>
        <fullName evidence="4">Uncharacterized protein</fullName>
    </submittedName>
</protein>
<dbReference type="NCBIfam" id="NF033788">
    <property type="entry name" value="HTH_metalloreg"/>
    <property type="match status" value="1"/>
</dbReference>